<feature type="non-terminal residue" evidence="1">
    <location>
        <position position="137"/>
    </location>
</feature>
<proteinExistence type="predicted"/>
<gene>
    <name evidence="1" type="primary">HD2</name>
</gene>
<dbReference type="GO" id="GO:0003677">
    <property type="term" value="F:DNA binding"/>
    <property type="evidence" value="ECO:0007669"/>
    <property type="project" value="UniProtKB-KW"/>
</dbReference>
<organism evidence="1">
    <name type="scientific">Rhodotorula diobovata</name>
    <dbReference type="NCBI Taxonomy" id="5288"/>
    <lineage>
        <taxon>Eukaryota</taxon>
        <taxon>Fungi</taxon>
        <taxon>Dikarya</taxon>
        <taxon>Basidiomycota</taxon>
        <taxon>Pucciniomycotina</taxon>
        <taxon>Microbotryomycetes</taxon>
        <taxon>Sporidiobolales</taxon>
        <taxon>Sporidiobolaceae</taxon>
        <taxon>Rhodotorula</taxon>
    </lineage>
</organism>
<protein>
    <submittedName>
        <fullName evidence="1">Homeodomain transcription factor HD2</fullName>
    </submittedName>
</protein>
<dbReference type="AlphaFoldDB" id="G8H2Q2"/>
<dbReference type="EMBL" id="JN246623">
    <property type="protein sequence ID" value="AER30260.1"/>
    <property type="molecule type" value="Genomic_DNA"/>
</dbReference>
<evidence type="ECO:0000313" key="1">
    <source>
        <dbReference type="EMBL" id="AER30260.1"/>
    </source>
</evidence>
<name>G8H2Q2_9BASI</name>
<keyword evidence="1" id="KW-0371">Homeobox</keyword>
<sequence length="137" mass="14624">MAAVEHASLVASATALLDLPAFSKLSPPALLGSATIVEPPYFAPAATHLHGELRQAGCSLEAADELRRVYAEGCRQLANRCAASFSACVVDVSATFESGEESVSFSWQQSLRAAYERRYTEAAEAMRACILNEIRSA</sequence>
<accession>G8H2Q2</accession>
<keyword evidence="1" id="KW-0238">DNA-binding</keyword>
<reference evidence="1" key="1">
    <citation type="journal article" date="2011" name="BMC Evol. Biol.">
        <title>Evidence for maintenance of sex determinants but not of sexual stages in red yeasts, a group of early diverged basidiomycetes.</title>
        <authorList>
            <person name="Coelho M.A."/>
            <person name="Goncalves P."/>
            <person name="Sampaio J.P."/>
        </authorList>
    </citation>
    <scope>NUCLEOTIDE SEQUENCE</scope>
    <source>
        <strain evidence="1">CBS 324</strain>
    </source>
</reference>